<dbReference type="EMBL" id="JACHHZ010000007">
    <property type="protein sequence ID" value="MBB6096199.1"/>
    <property type="molecule type" value="Genomic_DNA"/>
</dbReference>
<accession>A0A841HVB6</accession>
<evidence type="ECO:0000313" key="2">
    <source>
        <dbReference type="Proteomes" id="UP000588068"/>
    </source>
</evidence>
<protein>
    <submittedName>
        <fullName evidence="1">Uncharacterized protein</fullName>
    </submittedName>
</protein>
<reference evidence="1 2" key="1">
    <citation type="submission" date="2020-08" db="EMBL/GenBank/DDBJ databases">
        <title>Genomic Encyclopedia of Type Strains, Phase IV (KMG-IV): sequencing the most valuable type-strain genomes for metagenomic binning, comparative biology and taxonomic classification.</title>
        <authorList>
            <person name="Goeker M."/>
        </authorList>
    </citation>
    <scope>NUCLEOTIDE SEQUENCE [LARGE SCALE GENOMIC DNA]</scope>
    <source>
        <strain evidence="1 2">DSM 26723</strain>
    </source>
</reference>
<name>A0A841HVB6_9GAMM</name>
<evidence type="ECO:0000313" key="1">
    <source>
        <dbReference type="EMBL" id="MBB6096199.1"/>
    </source>
</evidence>
<dbReference type="Proteomes" id="UP000588068">
    <property type="component" value="Unassembled WGS sequence"/>
</dbReference>
<keyword evidence="2" id="KW-1185">Reference proteome</keyword>
<gene>
    <name evidence="1" type="ORF">HNQ60_005121</name>
</gene>
<comment type="caution">
    <text evidence="1">The sequence shown here is derived from an EMBL/GenBank/DDBJ whole genome shotgun (WGS) entry which is preliminary data.</text>
</comment>
<dbReference type="AlphaFoldDB" id="A0A841HVB6"/>
<organism evidence="1 2">
    <name type="scientific">Povalibacter uvarum</name>
    <dbReference type="NCBI Taxonomy" id="732238"/>
    <lineage>
        <taxon>Bacteria</taxon>
        <taxon>Pseudomonadati</taxon>
        <taxon>Pseudomonadota</taxon>
        <taxon>Gammaproteobacteria</taxon>
        <taxon>Steroidobacterales</taxon>
        <taxon>Steroidobacteraceae</taxon>
        <taxon>Povalibacter</taxon>
    </lineage>
</organism>
<sequence length="164" mass="18321">MSTTVLAAVRWSLYTSDEHQAGTDNEVTCELLRDDAPICIVRLEHGDTERLDRNRQDRVICTFKRPYLITPVNPRLSLGVAGIEYPQGFSGHMKMRLRISGPDRWIKDAIVVEGRIGELFRDSEGGALLVSDDGDPWTDLGTFDKRKVLSTDANEGVSALTLIF</sequence>
<proteinExistence type="predicted"/>
<dbReference type="RefSeq" id="WP_184335597.1">
    <property type="nucleotide sequence ID" value="NZ_JACHHZ010000007.1"/>
</dbReference>